<dbReference type="RefSeq" id="XP_031933351.1">
    <property type="nucleotide sequence ID" value="XM_032071562.1"/>
</dbReference>
<proteinExistence type="predicted"/>
<sequence length="308" mass="34296">MLPKISKTFIIPAVLAFSAYAATTFSQVYYGAARLYAYQHFVGNGYIANIVEDCNVKEGDTKLKYIQCAADALTYMLGAAVAIGATTSRAGTVAEYIANQGQTLWARDENDVPPMWNWTAIVDNEDNFYGFLGTHLPGDTILTGGNLTHFGLEGNAAVAKHHEGHIYVHANNVTHGVVGKYRLSEQDGTTKRTTYTWDFGNMAGVKYSYDNVCGNYKSQYDQAWMHGLYELSYNFMSWAYNSEPADSYADILYDEADADSPFVRGYMIAETSGFGTNYEEKPQPSGYVPCLIVLGLYRVWCEQLIFHK</sequence>
<dbReference type="EMBL" id="ML737567">
    <property type="protein sequence ID" value="KAE8370270.1"/>
    <property type="molecule type" value="Genomic_DNA"/>
</dbReference>
<gene>
    <name evidence="1" type="ORF">BDV27DRAFT_152425</name>
</gene>
<reference evidence="1 2" key="1">
    <citation type="submission" date="2019-04" db="EMBL/GenBank/DDBJ databases">
        <title>Friends and foes A comparative genomics studyof 23 Aspergillus species from section Flavi.</title>
        <authorList>
            <consortium name="DOE Joint Genome Institute"/>
            <person name="Kjaerbolling I."/>
            <person name="Vesth T."/>
            <person name="Frisvad J.C."/>
            <person name="Nybo J.L."/>
            <person name="Theobald S."/>
            <person name="Kildgaard S."/>
            <person name="Isbrandt T."/>
            <person name="Kuo A."/>
            <person name="Sato A."/>
            <person name="Lyhne E.K."/>
            <person name="Kogle M.E."/>
            <person name="Wiebenga A."/>
            <person name="Kun R.S."/>
            <person name="Lubbers R.J."/>
            <person name="Makela M.R."/>
            <person name="Barry K."/>
            <person name="Chovatia M."/>
            <person name="Clum A."/>
            <person name="Daum C."/>
            <person name="Haridas S."/>
            <person name="He G."/>
            <person name="LaButti K."/>
            <person name="Lipzen A."/>
            <person name="Mondo S."/>
            <person name="Riley R."/>
            <person name="Salamov A."/>
            <person name="Simmons B.A."/>
            <person name="Magnuson J.K."/>
            <person name="Henrissat B."/>
            <person name="Mortensen U.H."/>
            <person name="Larsen T.O."/>
            <person name="Devries R.P."/>
            <person name="Grigoriev I.V."/>
            <person name="Machida M."/>
            <person name="Baker S.E."/>
            <person name="Andersen M.R."/>
        </authorList>
    </citation>
    <scope>NUCLEOTIDE SEQUENCE [LARGE SCALE GENOMIC DNA]</scope>
    <source>
        <strain evidence="1 2">CBS 763.97</strain>
    </source>
</reference>
<evidence type="ECO:0000313" key="2">
    <source>
        <dbReference type="Proteomes" id="UP000326268"/>
    </source>
</evidence>
<protein>
    <submittedName>
        <fullName evidence="1">Uncharacterized protein</fullName>
    </submittedName>
</protein>
<keyword evidence="2" id="KW-1185">Reference proteome</keyword>
<dbReference type="Proteomes" id="UP000326268">
    <property type="component" value="Unassembled WGS sequence"/>
</dbReference>
<dbReference type="GeneID" id="43656008"/>
<dbReference type="OrthoDB" id="4431008at2759"/>
<name>A0A5N7ANH1_9EURO</name>
<evidence type="ECO:0000313" key="1">
    <source>
        <dbReference type="EMBL" id="KAE8370270.1"/>
    </source>
</evidence>
<dbReference type="AlphaFoldDB" id="A0A5N7ANH1"/>
<organism evidence="1 2">
    <name type="scientific">Aspergillus caelatus</name>
    <dbReference type="NCBI Taxonomy" id="61420"/>
    <lineage>
        <taxon>Eukaryota</taxon>
        <taxon>Fungi</taxon>
        <taxon>Dikarya</taxon>
        <taxon>Ascomycota</taxon>
        <taxon>Pezizomycotina</taxon>
        <taxon>Eurotiomycetes</taxon>
        <taxon>Eurotiomycetidae</taxon>
        <taxon>Eurotiales</taxon>
        <taxon>Aspergillaceae</taxon>
        <taxon>Aspergillus</taxon>
        <taxon>Aspergillus subgen. Circumdati</taxon>
    </lineage>
</organism>
<accession>A0A5N7ANH1</accession>